<dbReference type="OrthoDB" id="1011633at2"/>
<evidence type="ECO:0000313" key="8">
    <source>
        <dbReference type="Proteomes" id="UP000434916"/>
    </source>
</evidence>
<evidence type="ECO:0000313" key="7">
    <source>
        <dbReference type="Proteomes" id="UP000286260"/>
    </source>
</evidence>
<reference evidence="8 9" key="2">
    <citation type="journal article" date="2019" name="Nat. Med.">
        <title>A library of human gut bacterial isolates paired with longitudinal multiomics data enables mechanistic microbiome research.</title>
        <authorList>
            <person name="Poyet M."/>
            <person name="Groussin M."/>
            <person name="Gibbons S.M."/>
            <person name="Avila-Pacheco J."/>
            <person name="Jiang X."/>
            <person name="Kearney S.M."/>
            <person name="Perrotta A.R."/>
            <person name="Berdy B."/>
            <person name="Zhao S."/>
            <person name="Lieberman T.D."/>
            <person name="Swanson P.K."/>
            <person name="Smith M."/>
            <person name="Roesemann S."/>
            <person name="Alexander J.E."/>
            <person name="Rich S.A."/>
            <person name="Livny J."/>
            <person name="Vlamakis H."/>
            <person name="Clish C."/>
            <person name="Bullock K."/>
            <person name="Deik A."/>
            <person name="Scott J."/>
            <person name="Pierce K.A."/>
            <person name="Xavier R.J."/>
            <person name="Alm E.J."/>
        </authorList>
    </citation>
    <scope>NUCLEOTIDE SEQUENCE [LARGE SCALE GENOMIC DNA]</scope>
    <source>
        <strain evidence="5 10">BIOML-A11</strain>
        <strain evidence="4 9">BIOML-A16</strain>
        <strain evidence="3 8">BIOML-A29</strain>
    </source>
</reference>
<dbReference type="EMBL" id="WNDD01000013">
    <property type="protein sequence ID" value="MTV02573.1"/>
    <property type="molecule type" value="Genomic_DNA"/>
</dbReference>
<dbReference type="STRING" id="46503.ERS852463_03540"/>
<evidence type="ECO:0000313" key="3">
    <source>
        <dbReference type="EMBL" id="MTU38607.1"/>
    </source>
</evidence>
<dbReference type="Proteomes" id="UP000482671">
    <property type="component" value="Unassembled WGS sequence"/>
</dbReference>
<evidence type="ECO:0000313" key="5">
    <source>
        <dbReference type="EMBL" id="MTV02573.1"/>
    </source>
</evidence>
<dbReference type="EMBL" id="WNCN01000004">
    <property type="protein sequence ID" value="MTU38607.1"/>
    <property type="molecule type" value="Genomic_DNA"/>
</dbReference>
<dbReference type="Pfam" id="PF13568">
    <property type="entry name" value="OMP_b-brl_2"/>
    <property type="match status" value="1"/>
</dbReference>
<dbReference type="Proteomes" id="UP000434916">
    <property type="component" value="Unassembled WGS sequence"/>
</dbReference>
<dbReference type="EMBL" id="WNDA01000020">
    <property type="protein sequence ID" value="MTU69908.1"/>
    <property type="molecule type" value="Genomic_DNA"/>
</dbReference>
<evidence type="ECO:0000313" key="4">
    <source>
        <dbReference type="EMBL" id="MTU69908.1"/>
    </source>
</evidence>
<dbReference type="Proteomes" id="UP001055114">
    <property type="component" value="Unassembled WGS sequence"/>
</dbReference>
<dbReference type="Proteomes" id="UP000286260">
    <property type="component" value="Unassembled WGS sequence"/>
</dbReference>
<keyword evidence="8" id="KW-1185">Reference proteome</keyword>
<protein>
    <submittedName>
        <fullName evidence="2">Membrane protein</fullName>
    </submittedName>
    <submittedName>
        <fullName evidence="4">Outer membrane beta-barrel protein</fullName>
    </submittedName>
    <submittedName>
        <fullName evidence="6">PorT family protein</fullName>
    </submittedName>
</protein>
<dbReference type="Proteomes" id="UP000448908">
    <property type="component" value="Unassembled WGS sequence"/>
</dbReference>
<evidence type="ECO:0000259" key="1">
    <source>
        <dbReference type="Pfam" id="PF13568"/>
    </source>
</evidence>
<dbReference type="InterPro" id="IPR025665">
    <property type="entry name" value="Beta-barrel_OMP_2"/>
</dbReference>
<dbReference type="GeneID" id="49204632"/>
<dbReference type="RefSeq" id="WP_005636741.1">
    <property type="nucleotide sequence ID" value="NZ_BAABYG010000001.1"/>
</dbReference>
<dbReference type="EMBL" id="QSII01000037">
    <property type="protein sequence ID" value="RHC79573.1"/>
    <property type="molecule type" value="Genomic_DNA"/>
</dbReference>
<evidence type="ECO:0000313" key="9">
    <source>
        <dbReference type="Proteomes" id="UP000448908"/>
    </source>
</evidence>
<comment type="caution">
    <text evidence="4">The sequence shown here is derived from an EMBL/GenBank/DDBJ whole genome shotgun (WGS) entry which is preliminary data.</text>
</comment>
<evidence type="ECO:0000313" key="6">
    <source>
        <dbReference type="EMBL" id="RHC79573.1"/>
    </source>
</evidence>
<dbReference type="AlphaFoldDB" id="A0A355VTV5"/>
<reference evidence="6 7" key="1">
    <citation type="submission" date="2018-08" db="EMBL/GenBank/DDBJ databases">
        <title>A genome reference for cultivated species of the human gut microbiota.</title>
        <authorList>
            <person name="Zou Y."/>
            <person name="Xue W."/>
            <person name="Luo G."/>
        </authorList>
    </citation>
    <scope>NUCLEOTIDE SEQUENCE [LARGE SCALE GENOMIC DNA]</scope>
    <source>
        <strain evidence="6 7">AM34-17</strain>
    </source>
</reference>
<gene>
    <name evidence="2" type="ORF">CE91St3_05740</name>
    <name evidence="6" type="ORF">DW828_18545</name>
    <name evidence="3" type="ORF">GMD82_03615</name>
    <name evidence="4" type="ORF">GMD92_12685</name>
    <name evidence="5" type="ORF">GME02_13125</name>
</gene>
<evidence type="ECO:0000313" key="10">
    <source>
        <dbReference type="Proteomes" id="UP000482671"/>
    </source>
</evidence>
<dbReference type="EMBL" id="BQNZ01000001">
    <property type="protein sequence ID" value="GKH70711.1"/>
    <property type="molecule type" value="Genomic_DNA"/>
</dbReference>
<organism evidence="4 9">
    <name type="scientific">Parabacteroides merdae</name>
    <dbReference type="NCBI Taxonomy" id="46503"/>
    <lineage>
        <taxon>Bacteria</taxon>
        <taxon>Pseudomonadati</taxon>
        <taxon>Bacteroidota</taxon>
        <taxon>Bacteroidia</taxon>
        <taxon>Bacteroidales</taxon>
        <taxon>Tannerellaceae</taxon>
        <taxon>Parabacteroides</taxon>
    </lineage>
</organism>
<name>A0A355VTV5_9BACT</name>
<feature type="domain" description="Outer membrane protein beta-barrel" evidence="1">
    <location>
        <begin position="23"/>
        <end position="171"/>
    </location>
</feature>
<reference evidence="2" key="3">
    <citation type="submission" date="2022-01" db="EMBL/GenBank/DDBJ databases">
        <title>Novel bile acid biosynthetic pathways are enriched in the microbiome of centenarians.</title>
        <authorList>
            <person name="Sato Y."/>
            <person name="Atarashi K."/>
            <person name="Plichta R.D."/>
            <person name="Arai Y."/>
            <person name="Sasajima S."/>
            <person name="Kearney M.S."/>
            <person name="Suda W."/>
            <person name="Takeshita K."/>
            <person name="Sasaki T."/>
            <person name="Okamoto S."/>
            <person name="Skelly N.A."/>
            <person name="Okamura Y."/>
            <person name="Vlamakis H."/>
            <person name="Li Y."/>
            <person name="Tanoue T."/>
            <person name="Takei H."/>
            <person name="Nittono H."/>
            <person name="Narushima S."/>
            <person name="Irie J."/>
            <person name="Itoh H."/>
            <person name="Moriya K."/>
            <person name="Sugiura Y."/>
            <person name="Suematsu M."/>
            <person name="Moritoki N."/>
            <person name="Shibata S."/>
            <person name="Littman R.D."/>
            <person name="Fischbach A.M."/>
            <person name="Uwamino Y."/>
            <person name="Inoue T."/>
            <person name="Honda A."/>
            <person name="Hattori M."/>
            <person name="Murai T."/>
            <person name="Xavier J.R."/>
            <person name="Hirose N."/>
            <person name="Honda K."/>
        </authorList>
    </citation>
    <scope>NUCLEOTIDE SEQUENCE</scope>
    <source>
        <strain evidence="2">CE91-St3</strain>
    </source>
</reference>
<sequence>MKKIVGLILLAVMVLIAVPAKSQIKFGIKGGLNISSVHFNKDLVGKDNVTGFNIGPMVEVMAPIMGVGFDAAILYSQKGIGVKSEKDIKNDYIDVPVNLKWKFGLPIIKGYLAAGPYVGFRVGGDKLWDIPGSVGDQLKAKSFNAGLNLGAGVELIKHLQVGFNYALGLTDDYSASKLELNGKNRGWSITAAILF</sequence>
<proteinExistence type="predicted"/>
<evidence type="ECO:0000313" key="2">
    <source>
        <dbReference type="EMBL" id="GKH70711.1"/>
    </source>
</evidence>
<accession>A0A355VTV5</accession>